<feature type="region of interest" description="Disordered" evidence="1">
    <location>
        <begin position="114"/>
        <end position="141"/>
    </location>
</feature>
<comment type="caution">
    <text evidence="2">The sequence shown here is derived from an EMBL/GenBank/DDBJ whole genome shotgun (WGS) entry which is preliminary data.</text>
</comment>
<dbReference type="EMBL" id="JAABOA010003546">
    <property type="protein sequence ID" value="KAF9578546.1"/>
    <property type="molecule type" value="Genomic_DNA"/>
</dbReference>
<evidence type="ECO:0000256" key="1">
    <source>
        <dbReference type="SAM" id="MobiDB-lite"/>
    </source>
</evidence>
<evidence type="ECO:0000313" key="2">
    <source>
        <dbReference type="EMBL" id="KAF9578546.1"/>
    </source>
</evidence>
<sequence length="426" mass="48681">MSKLFLSSGSDITSDISRYFLENDPETWEIMRLVPTLLKKYLVSDLDKDMDILRASYGQAVSNYEAKTQPKSTLLESEMDSIVYSAPVRRLLLHEILNIQVEVRAMESVESLLGKRDRTTRDESGGSKRPSTTKDPTTMATSDIISHLARSTNIEKNIKDEKFSMLDLTNTTELDSRSQTLAEELKRRLKCKLESACTRSEREWLLRFGSSKTQRDVDKVLQQMFALEVYTSTISYIRTAINCLSNLWRSGVLSEHNNEGWLQANLYSQIFDSVFMEQTLWITKRSETLSMTLKTAREGGIDVADRRIDFILMAKDDTIDLLTAEDKAKDSKKVATDLEKTSNIQQLTLYLWRQRLGSQRTELISELEAMACQWTATKLRIYGTRLIGSVFVHYKKAEFKVPMSMKCGEASLALLTVLSLKVYLKT</sequence>
<feature type="compositionally biased region" description="Basic and acidic residues" evidence="1">
    <location>
        <begin position="114"/>
        <end position="126"/>
    </location>
</feature>
<protein>
    <submittedName>
        <fullName evidence="2">Uncharacterized protein</fullName>
    </submittedName>
</protein>
<proteinExistence type="predicted"/>
<organism evidence="2 3">
    <name type="scientific">Lunasporangiospora selenospora</name>
    <dbReference type="NCBI Taxonomy" id="979761"/>
    <lineage>
        <taxon>Eukaryota</taxon>
        <taxon>Fungi</taxon>
        <taxon>Fungi incertae sedis</taxon>
        <taxon>Mucoromycota</taxon>
        <taxon>Mortierellomycotina</taxon>
        <taxon>Mortierellomycetes</taxon>
        <taxon>Mortierellales</taxon>
        <taxon>Mortierellaceae</taxon>
        <taxon>Lunasporangiospora</taxon>
    </lineage>
</organism>
<gene>
    <name evidence="2" type="ORF">BGW38_005596</name>
</gene>
<dbReference type="OrthoDB" id="2408390at2759"/>
<dbReference type="AlphaFoldDB" id="A0A9P6KBA1"/>
<dbReference type="Proteomes" id="UP000780801">
    <property type="component" value="Unassembled WGS sequence"/>
</dbReference>
<keyword evidence="3" id="KW-1185">Reference proteome</keyword>
<evidence type="ECO:0000313" key="3">
    <source>
        <dbReference type="Proteomes" id="UP000780801"/>
    </source>
</evidence>
<accession>A0A9P6KBA1</accession>
<reference evidence="2" key="1">
    <citation type="journal article" date="2020" name="Fungal Divers.">
        <title>Resolving the Mortierellaceae phylogeny through synthesis of multi-gene phylogenetics and phylogenomics.</title>
        <authorList>
            <person name="Vandepol N."/>
            <person name="Liber J."/>
            <person name="Desiro A."/>
            <person name="Na H."/>
            <person name="Kennedy M."/>
            <person name="Barry K."/>
            <person name="Grigoriev I.V."/>
            <person name="Miller A.N."/>
            <person name="O'Donnell K."/>
            <person name="Stajich J.E."/>
            <person name="Bonito G."/>
        </authorList>
    </citation>
    <scope>NUCLEOTIDE SEQUENCE</scope>
    <source>
        <strain evidence="2">KOD1015</strain>
    </source>
</reference>
<feature type="compositionally biased region" description="Polar residues" evidence="1">
    <location>
        <begin position="129"/>
        <end position="141"/>
    </location>
</feature>
<name>A0A9P6KBA1_9FUNG</name>